<dbReference type="Proteomes" id="UP000663868">
    <property type="component" value="Unassembled WGS sequence"/>
</dbReference>
<accession>A0A819L5V8</accession>
<evidence type="ECO:0000313" key="3">
    <source>
        <dbReference type="EMBL" id="CAF3955930.1"/>
    </source>
</evidence>
<reference evidence="3" key="1">
    <citation type="submission" date="2021-02" db="EMBL/GenBank/DDBJ databases">
        <authorList>
            <person name="Nowell W R."/>
        </authorList>
    </citation>
    <scope>NUCLEOTIDE SEQUENCE</scope>
</reference>
<feature type="compositionally biased region" description="Low complexity" evidence="1">
    <location>
        <begin position="15"/>
        <end position="26"/>
    </location>
</feature>
<dbReference type="EMBL" id="CAJOBB010002288">
    <property type="protein sequence ID" value="CAF3955930.1"/>
    <property type="molecule type" value="Genomic_DNA"/>
</dbReference>
<organism evidence="3 4">
    <name type="scientific">Adineta steineri</name>
    <dbReference type="NCBI Taxonomy" id="433720"/>
    <lineage>
        <taxon>Eukaryota</taxon>
        <taxon>Metazoa</taxon>
        <taxon>Spiralia</taxon>
        <taxon>Gnathifera</taxon>
        <taxon>Rotifera</taxon>
        <taxon>Eurotatoria</taxon>
        <taxon>Bdelloidea</taxon>
        <taxon>Adinetida</taxon>
        <taxon>Adinetidae</taxon>
        <taxon>Adineta</taxon>
    </lineage>
</organism>
<feature type="region of interest" description="Disordered" evidence="1">
    <location>
        <begin position="1"/>
        <end position="59"/>
    </location>
</feature>
<dbReference type="Pfam" id="PF20700">
    <property type="entry name" value="Mutator"/>
    <property type="match status" value="1"/>
</dbReference>
<feature type="domain" description="Mutator-like transposase" evidence="2">
    <location>
        <begin position="85"/>
        <end position="439"/>
    </location>
</feature>
<name>A0A819L5V8_9BILA</name>
<evidence type="ECO:0000313" key="4">
    <source>
        <dbReference type="Proteomes" id="UP000663868"/>
    </source>
</evidence>
<sequence length="599" mass="67445">MLIDNTIKTPPKHLTSTPEYPTTTTTKKLNLSRARLRTRSTSTAQSNSEDEDEPSFAEEESVSHDISFKNVNIIVSIGLILDLVNKFRCPSCGRVGKMSEKVTQRRGLLYHITFSCACSFQTHFTNSKHLVHSSTLRMDELNMLACVAANVAGIKRTGMTSVLGILNILPPVQIENWNNYQEIYSNALDVVKDRSLESAADEAAEQSSEPSDRKGVTNIKVSVDGTWLTRRGHSSLHGVATVCSTSDPPKVLDFECLSRHCTTCSGLLGIKEHSPKMYKRLLAKHIEDGCEANHSGSSGGMEAAGIVEAFGRSESKHHLRYTTYIGDGDANNERALRDAEPYQDITIQRLQCINHFSKRMRTALETLKKQYKGKKLADKKPIGGRNGRLTDDKIHQLTVYYGSAIRSHVNDLESMKVACWAAYYHYSSTRENPNHDYCDPTKCHIYRFKSFDPDKHTMAPDVMKAIRPVYEKMCSDETLSKVVGGGTTNPNESFHNCIWSLCPKTQFHSAKYVRTATSLAAILYNDGYQLSIMELLYQCGVRSKTPACVRMTKLLDNQRIKEHKPKKKSTKQKARQRRLLTEQHLNQQELYQYQPGGFD</sequence>
<dbReference type="InterPro" id="IPR049012">
    <property type="entry name" value="Mutator_transp_dom"/>
</dbReference>
<dbReference type="AlphaFoldDB" id="A0A819L5V8"/>
<feature type="compositionally biased region" description="Acidic residues" evidence="1">
    <location>
        <begin position="48"/>
        <end position="59"/>
    </location>
</feature>
<proteinExistence type="predicted"/>
<evidence type="ECO:0000256" key="1">
    <source>
        <dbReference type="SAM" id="MobiDB-lite"/>
    </source>
</evidence>
<gene>
    <name evidence="3" type="ORF">KXQ929_LOCUS25895</name>
</gene>
<evidence type="ECO:0000259" key="2">
    <source>
        <dbReference type="Pfam" id="PF20700"/>
    </source>
</evidence>
<protein>
    <recommendedName>
        <fullName evidence="2">Mutator-like transposase domain-containing protein</fullName>
    </recommendedName>
</protein>
<comment type="caution">
    <text evidence="3">The sequence shown here is derived from an EMBL/GenBank/DDBJ whole genome shotgun (WGS) entry which is preliminary data.</text>
</comment>